<gene>
    <name evidence="1" type="ORF">PHPALM_21042</name>
</gene>
<keyword evidence="2" id="KW-1185">Reference proteome</keyword>
<dbReference type="AlphaFoldDB" id="A0A2P4XDB5"/>
<evidence type="ECO:0000313" key="1">
    <source>
        <dbReference type="EMBL" id="POM63538.1"/>
    </source>
</evidence>
<proteinExistence type="predicted"/>
<dbReference type="Proteomes" id="UP000237271">
    <property type="component" value="Unassembled WGS sequence"/>
</dbReference>
<organism evidence="1 2">
    <name type="scientific">Phytophthora palmivora</name>
    <dbReference type="NCBI Taxonomy" id="4796"/>
    <lineage>
        <taxon>Eukaryota</taxon>
        <taxon>Sar</taxon>
        <taxon>Stramenopiles</taxon>
        <taxon>Oomycota</taxon>
        <taxon>Peronosporomycetes</taxon>
        <taxon>Peronosporales</taxon>
        <taxon>Peronosporaceae</taxon>
        <taxon>Phytophthora</taxon>
    </lineage>
</organism>
<comment type="caution">
    <text evidence="1">The sequence shown here is derived from an EMBL/GenBank/DDBJ whole genome shotgun (WGS) entry which is preliminary data.</text>
</comment>
<dbReference type="OrthoDB" id="129474at2759"/>
<evidence type="ECO:0000313" key="2">
    <source>
        <dbReference type="Proteomes" id="UP000237271"/>
    </source>
</evidence>
<sequence length="738" mass="82789">MDEKFAFLQPWQNAIRECKILHDSIHVVDTREFRASHLLVQCTHQFIAGRHYRKDMNNWLEDARFRYLFQLMWRFDVTAKDCNESVKLWSCSILAFLQLLGEFVVVADHFNDLLTPDLIFVHPVWECYLVGTLNSEEVVATWGKLFGCEKDPMQYSEEFRVAMRNLEVMARDAMSLFDDFMGRQTTAEWCNKNIVIEWTAEHVAIPTKGIQVVTTRKEVISIVNSLSPRFDAVFDTNVPEVVQLCAVSDPANMLKTWEQLPPSSAPQTVESLETMKPRFSARGMSELTLALSRMNLTSIRLNLDEVVDSMASGKACVNAGVLLTSLVCGRSFAGHWEECCVPLLHSRGNMKHLDVAFARNSAAGPAGICSAMLKSSLIESLTVNMGTLGDEFWWLNQARWGWLAYALWSSESISSVQSAKVTNIRLSRSAVASVALALTNCYPPSTQDQNMLETSSYGFIDVQRGAKLRPGGLDDNDSDNLMMISSCRCRARYNPGEMGDQAEIIVPGNGVCTLQLGDGANTFVPDYVEQRFMLDRSHVQTLRFKFFLVENPALVTDLLALIGSNLCSLKMGIYWTGRHCSILLDHVATACPRLEDLYLTDFDVTLSSSKELRNWGLKKMVIQSCEEVVGLTDYLSDPLNRMSLELKELEIKIPRSNQISSVYIDALAAHNGEYIAVMKEELPLECKSAMVSVVESGNCEGYHSNDAKSVQCLNDTLMRLIFAFAATPMCRTVRVLSL</sequence>
<accession>A0A2P4XDB5</accession>
<reference evidence="1 2" key="1">
    <citation type="journal article" date="2017" name="Genome Biol. Evol.">
        <title>Phytophthora megakarya and P. palmivora, closely related causal agents of cacao black pod rot, underwent increases in genome sizes and gene numbers by different mechanisms.</title>
        <authorList>
            <person name="Ali S.S."/>
            <person name="Shao J."/>
            <person name="Lary D.J."/>
            <person name="Kronmiller B."/>
            <person name="Shen D."/>
            <person name="Strem M.D."/>
            <person name="Amoako-Attah I."/>
            <person name="Akrofi A.Y."/>
            <person name="Begoude B.A."/>
            <person name="Ten Hoopen G.M."/>
            <person name="Coulibaly K."/>
            <person name="Kebe B.I."/>
            <person name="Melnick R.L."/>
            <person name="Guiltinan M.J."/>
            <person name="Tyler B.M."/>
            <person name="Meinhardt L.W."/>
            <person name="Bailey B.A."/>
        </authorList>
    </citation>
    <scope>NUCLEOTIDE SEQUENCE [LARGE SCALE GENOMIC DNA]</scope>
    <source>
        <strain evidence="2">sbr112.9</strain>
    </source>
</reference>
<name>A0A2P4XDB5_9STRA</name>
<protein>
    <submittedName>
        <fullName evidence="1">Uncharacterized protein</fullName>
    </submittedName>
</protein>
<dbReference type="EMBL" id="NCKW01011419">
    <property type="protein sequence ID" value="POM63538.1"/>
    <property type="molecule type" value="Genomic_DNA"/>
</dbReference>